<keyword evidence="10" id="KW-1160">Virus entry into host cell</keyword>
<comment type="subcellular location">
    <subcellularLocation>
        <location evidence="2">Virion</location>
    </subcellularLocation>
</comment>
<evidence type="ECO:0000313" key="11">
    <source>
        <dbReference type="EMBL" id="QMP18290.1"/>
    </source>
</evidence>
<sequence>MSVLMERIRGLSPAHQQDVMNIATGAPTLKHKFYSGTHGYNGTMTERSTLLDRFEQYAQWTIPALFPPEDISGAQEVQLDYQSFGAQAVNNLANKIVTTLFHPTRPFFKAQAPDEYVKESGRRLTDIDADLSALEKKCMVQFAERDGRTVATDATMQLIVTGNVLWNMHKGQPYRHFTYRDYDASFDVWGEMTHCIVREWINVNALSAKHAQMCMQYGKRENDMVEVFTGIKRIALGYYVVWQELENFKVLSEDYSVYSKDTLPWKPQRWLAVPGRQAGVGLIEQMAGDFHTLSKMSMAELDLIAVMCDIKTIVKPGGTTKIKDLNEALPGAYVPGNPDDFESHSHDVANQMQWLDKKMQGLIRRLSQMFLLNSNAIRDAERVTAEEIRYVAQELDQVHGGVYSRVARSLQRPIAVDLMRNESPIFKSFKPLIITGLESLSRMSELDMYRGFINDMTTVGTALQGAHGAWVNVENLTKKFASGWGIDINEVVFTPEQKRQEEERQLELQAKLAMTQGVR</sequence>
<dbReference type="GO" id="GO:0099002">
    <property type="term" value="P:symbiont genome ejection through host cell envelope, short tail mechanism"/>
    <property type="evidence" value="ECO:0007669"/>
    <property type="project" value="UniProtKB-KW"/>
</dbReference>
<proteinExistence type="predicted"/>
<keyword evidence="9" id="KW-0231">Viral genome packaging</keyword>
<name>A0A7D7IB88_9CAUD</name>
<evidence type="ECO:0000256" key="2">
    <source>
        <dbReference type="ARBA" id="ARBA00004328"/>
    </source>
</evidence>
<gene>
    <name evidence="11" type="ORF">phiV141_31</name>
</gene>
<reference evidence="11 12" key="1">
    <citation type="submission" date="2020-03" db="EMBL/GenBank/DDBJ databases">
        <authorList>
            <person name="Chen G."/>
            <person name="Lin M."/>
            <person name="Fu H."/>
        </authorList>
    </citation>
    <scope>NUCLEOTIDE SEQUENCE [LARGE SCALE GENOMIC DNA]</scope>
</reference>
<dbReference type="GO" id="GO:0044423">
    <property type="term" value="C:virion component"/>
    <property type="evidence" value="ECO:0007669"/>
    <property type="project" value="UniProtKB-KW"/>
</dbReference>
<organism evidence="11 12">
    <name type="scientific">Vibrio phage phiV141</name>
    <dbReference type="NCBI Taxonomy" id="2723905"/>
    <lineage>
        <taxon>Viruses</taxon>
        <taxon>Duplodnaviria</taxon>
        <taxon>Heunggongvirae</taxon>
        <taxon>Uroviricota</taxon>
        <taxon>Caudoviricetes</taxon>
        <taxon>Autographivirales</taxon>
        <taxon>Autographivirales incertae sedis</taxon>
        <taxon>Fujianvirus</taxon>
        <taxon>Fujianvirus V141</taxon>
    </lineage>
</organism>
<accession>A0A7D7IB88</accession>
<keyword evidence="12" id="KW-1185">Reference proteome</keyword>
<evidence type="ECO:0000256" key="7">
    <source>
        <dbReference type="ARBA" id="ARBA00022950"/>
    </source>
</evidence>
<dbReference type="InterPro" id="IPR020991">
    <property type="entry name" value="Connector_podovirus"/>
</dbReference>
<dbReference type="Proteomes" id="UP000514515">
    <property type="component" value="Segment"/>
</dbReference>
<evidence type="ECO:0008006" key="13">
    <source>
        <dbReference type="Google" id="ProtNLM"/>
    </source>
</evidence>
<evidence type="ECO:0000313" key="12">
    <source>
        <dbReference type="Proteomes" id="UP000514515"/>
    </source>
</evidence>
<dbReference type="Pfam" id="PF12236">
    <property type="entry name" value="Head-tail_con"/>
    <property type="match status" value="1"/>
</dbReference>
<dbReference type="EMBL" id="MT227925">
    <property type="protein sequence ID" value="QMP18290.1"/>
    <property type="molecule type" value="Genomic_DNA"/>
</dbReference>
<evidence type="ECO:0000256" key="9">
    <source>
        <dbReference type="ARBA" id="ARBA00023219"/>
    </source>
</evidence>
<protein>
    <recommendedName>
        <fullName evidence="13">Portal protein</fullName>
    </recommendedName>
</protein>
<keyword evidence="7" id="KW-0118">Viral capsid assembly</keyword>
<keyword evidence="5" id="KW-1188">Viral release from host cell</keyword>
<evidence type="ECO:0000256" key="5">
    <source>
        <dbReference type="ARBA" id="ARBA00022612"/>
    </source>
</evidence>
<comment type="function">
    <text evidence="1">Forms the portal vertex of the capsid. This portal plays critical roles in head assembly, genome packaging, neck/tail attachment, and genome ejection. The portal protein multimerizes as a single ring-shaped homododecamer arranged around a central channel.</text>
</comment>
<evidence type="ECO:0000256" key="4">
    <source>
        <dbReference type="ARBA" id="ARBA00022595"/>
    </source>
</evidence>
<keyword evidence="8" id="KW-1171">Viral genome ejection through host cell envelope</keyword>
<evidence type="ECO:0000256" key="3">
    <source>
        <dbReference type="ARBA" id="ARBA00022470"/>
    </source>
</evidence>
<evidence type="ECO:0000256" key="10">
    <source>
        <dbReference type="ARBA" id="ARBA00023296"/>
    </source>
</evidence>
<evidence type="ECO:0000256" key="6">
    <source>
        <dbReference type="ARBA" id="ARBA00022844"/>
    </source>
</evidence>
<keyword evidence="3" id="KW-1244">Viral short tail ejection system</keyword>
<keyword evidence="4" id="KW-1162">Viral penetration into host cytoplasm</keyword>
<keyword evidence="6" id="KW-0946">Virion</keyword>
<evidence type="ECO:0000256" key="1">
    <source>
        <dbReference type="ARBA" id="ARBA00003421"/>
    </source>
</evidence>
<evidence type="ECO:0000256" key="8">
    <source>
        <dbReference type="ARBA" id="ARBA00023009"/>
    </source>
</evidence>